<dbReference type="RefSeq" id="WP_073100881.1">
    <property type="nucleotide sequence ID" value="NZ_FQXE01000001.1"/>
</dbReference>
<gene>
    <name evidence="10" type="ORF">SAMN04488135_10155</name>
</gene>
<keyword evidence="11" id="KW-1185">Reference proteome</keyword>
<dbReference type="CDD" id="cd06261">
    <property type="entry name" value="TM_PBP2"/>
    <property type="match status" value="1"/>
</dbReference>
<feature type="transmembrane region" description="Helical" evidence="8">
    <location>
        <begin position="132"/>
        <end position="157"/>
    </location>
</feature>
<evidence type="ECO:0000259" key="9">
    <source>
        <dbReference type="PROSITE" id="PS50928"/>
    </source>
</evidence>
<evidence type="ECO:0000256" key="1">
    <source>
        <dbReference type="ARBA" id="ARBA00004429"/>
    </source>
</evidence>
<dbReference type="EMBL" id="FQXE01000001">
    <property type="protein sequence ID" value="SHG68984.1"/>
    <property type="molecule type" value="Genomic_DNA"/>
</dbReference>
<proteinExistence type="inferred from homology"/>
<feature type="transmembrane region" description="Helical" evidence="8">
    <location>
        <begin position="231"/>
        <end position="250"/>
    </location>
</feature>
<dbReference type="Pfam" id="PF00528">
    <property type="entry name" value="BPD_transp_1"/>
    <property type="match status" value="1"/>
</dbReference>
<evidence type="ECO:0000256" key="6">
    <source>
        <dbReference type="ARBA" id="ARBA00022989"/>
    </source>
</evidence>
<accession>A0A1M5LV45</accession>
<feature type="transmembrane region" description="Helical" evidence="8">
    <location>
        <begin position="100"/>
        <end position="120"/>
    </location>
</feature>
<feature type="transmembrane region" description="Helical" evidence="8">
    <location>
        <begin position="202"/>
        <end position="224"/>
    </location>
</feature>
<keyword evidence="5 8" id="KW-0812">Transmembrane</keyword>
<comment type="similarity">
    <text evidence="8">Belongs to the binding-protein-dependent transport system permease family.</text>
</comment>
<feature type="transmembrane region" description="Helical" evidence="8">
    <location>
        <begin position="58"/>
        <end position="88"/>
    </location>
</feature>
<reference evidence="10 11" key="1">
    <citation type="submission" date="2016-11" db="EMBL/GenBank/DDBJ databases">
        <authorList>
            <person name="Jaros S."/>
            <person name="Januszkiewicz K."/>
            <person name="Wedrychowicz H."/>
        </authorList>
    </citation>
    <scope>NUCLEOTIDE SEQUENCE [LARGE SCALE GENOMIC DNA]</scope>
    <source>
        <strain evidence="10 11">CGMCC 1.10190</strain>
    </source>
</reference>
<dbReference type="PANTHER" id="PTHR43357">
    <property type="entry name" value="INNER MEMBRANE ABC TRANSPORTER PERMEASE PROTEIN YDCV"/>
    <property type="match status" value="1"/>
</dbReference>
<dbReference type="OrthoDB" id="9178195at2"/>
<comment type="subcellular location">
    <subcellularLocation>
        <location evidence="1">Cell inner membrane</location>
        <topology evidence="1">Multi-pass membrane protein</topology>
    </subcellularLocation>
    <subcellularLocation>
        <location evidence="8">Cell membrane</location>
        <topology evidence="8">Multi-pass membrane protein</topology>
    </subcellularLocation>
</comment>
<keyword evidence="4" id="KW-0997">Cell inner membrane</keyword>
<dbReference type="AlphaFoldDB" id="A0A1M5LV45"/>
<dbReference type="InterPro" id="IPR035906">
    <property type="entry name" value="MetI-like_sf"/>
</dbReference>
<feature type="transmembrane region" description="Helical" evidence="8">
    <location>
        <begin position="12"/>
        <end position="38"/>
    </location>
</feature>
<keyword evidence="3" id="KW-1003">Cell membrane</keyword>
<feature type="transmembrane region" description="Helical" evidence="8">
    <location>
        <begin position="178"/>
        <end position="196"/>
    </location>
</feature>
<feature type="domain" description="ABC transmembrane type-1" evidence="9">
    <location>
        <begin position="62"/>
        <end position="250"/>
    </location>
</feature>
<evidence type="ECO:0000313" key="11">
    <source>
        <dbReference type="Proteomes" id="UP000184226"/>
    </source>
</evidence>
<evidence type="ECO:0000256" key="5">
    <source>
        <dbReference type="ARBA" id="ARBA00022692"/>
    </source>
</evidence>
<evidence type="ECO:0000256" key="3">
    <source>
        <dbReference type="ARBA" id="ARBA00022475"/>
    </source>
</evidence>
<evidence type="ECO:0000313" key="10">
    <source>
        <dbReference type="EMBL" id="SHG68984.1"/>
    </source>
</evidence>
<keyword evidence="7 8" id="KW-0472">Membrane</keyword>
<dbReference type="Gene3D" id="1.10.3720.10">
    <property type="entry name" value="MetI-like"/>
    <property type="match status" value="1"/>
</dbReference>
<dbReference type="InterPro" id="IPR000515">
    <property type="entry name" value="MetI-like"/>
</dbReference>
<evidence type="ECO:0000256" key="2">
    <source>
        <dbReference type="ARBA" id="ARBA00022448"/>
    </source>
</evidence>
<dbReference type="SUPFAM" id="SSF161098">
    <property type="entry name" value="MetI-like"/>
    <property type="match status" value="1"/>
</dbReference>
<protein>
    <submittedName>
        <fullName evidence="10">Putative spermidine/putrescine transport system permease protein</fullName>
    </submittedName>
</protein>
<dbReference type="GO" id="GO:0055085">
    <property type="term" value="P:transmembrane transport"/>
    <property type="evidence" value="ECO:0007669"/>
    <property type="project" value="InterPro"/>
</dbReference>
<dbReference type="PROSITE" id="PS50928">
    <property type="entry name" value="ABC_TM1"/>
    <property type="match status" value="1"/>
</dbReference>
<keyword evidence="6 8" id="KW-1133">Transmembrane helix</keyword>
<evidence type="ECO:0000256" key="7">
    <source>
        <dbReference type="ARBA" id="ARBA00023136"/>
    </source>
</evidence>
<dbReference type="PANTHER" id="PTHR43357:SF4">
    <property type="entry name" value="INNER MEMBRANE ABC TRANSPORTER PERMEASE PROTEIN YDCV"/>
    <property type="match status" value="1"/>
</dbReference>
<dbReference type="GO" id="GO:0005886">
    <property type="term" value="C:plasma membrane"/>
    <property type="evidence" value="ECO:0007669"/>
    <property type="project" value="UniProtKB-SubCell"/>
</dbReference>
<name>A0A1M5LV45_9BURK</name>
<evidence type="ECO:0000256" key="4">
    <source>
        <dbReference type="ARBA" id="ARBA00022519"/>
    </source>
</evidence>
<evidence type="ECO:0000256" key="8">
    <source>
        <dbReference type="RuleBase" id="RU363032"/>
    </source>
</evidence>
<sequence>MQKNGWLGLAFHALFILFILAPLVVVVAVSFTSLGYISLPAAGLSLRWFEEILAQRQFIAAFLMSAWLALVAASVATIMAVPAALALARYRFPGRGALTAFFLSPLMIPHVVLGIAFLRFFNLAGLSGSFEWLSLTHVIVVFPYALRLTLASVIGLPRDTELAAMSLGARPATVFRRIVLPLIIPGVAGGWMLAFIQSFDEVTMTIFVATPGTTTLPVAMYSYISQSIDPLVASLSTVLIVATLIVMFLMDRLVGLDRVLVGNG</sequence>
<organism evidence="10 11">
    <name type="scientific">Pollutimonas bauzanensis</name>
    <dbReference type="NCBI Taxonomy" id="658167"/>
    <lineage>
        <taxon>Bacteria</taxon>
        <taxon>Pseudomonadati</taxon>
        <taxon>Pseudomonadota</taxon>
        <taxon>Betaproteobacteria</taxon>
        <taxon>Burkholderiales</taxon>
        <taxon>Alcaligenaceae</taxon>
        <taxon>Pollutimonas</taxon>
    </lineage>
</organism>
<dbReference type="Proteomes" id="UP000184226">
    <property type="component" value="Unassembled WGS sequence"/>
</dbReference>
<keyword evidence="2 8" id="KW-0813">Transport</keyword>
<dbReference type="STRING" id="658167.SAMN04488135_10155"/>